<feature type="compositionally biased region" description="Basic and acidic residues" evidence="1">
    <location>
        <begin position="11"/>
        <end position="26"/>
    </location>
</feature>
<gene>
    <name evidence="2" type="ORF">S12H4_55316</name>
</gene>
<evidence type="ECO:0000313" key="2">
    <source>
        <dbReference type="EMBL" id="GAJ20627.1"/>
    </source>
</evidence>
<dbReference type="EMBL" id="BARW01035467">
    <property type="protein sequence ID" value="GAJ20627.1"/>
    <property type="molecule type" value="Genomic_DNA"/>
</dbReference>
<organism evidence="2">
    <name type="scientific">marine sediment metagenome</name>
    <dbReference type="NCBI Taxonomy" id="412755"/>
    <lineage>
        <taxon>unclassified sequences</taxon>
        <taxon>metagenomes</taxon>
        <taxon>ecological metagenomes</taxon>
    </lineage>
</organism>
<name>X1VM80_9ZZZZ</name>
<comment type="caution">
    <text evidence="2">The sequence shown here is derived from an EMBL/GenBank/DDBJ whole genome shotgun (WGS) entry which is preliminary data.</text>
</comment>
<feature type="compositionally biased region" description="Polar residues" evidence="1">
    <location>
        <begin position="1"/>
        <end position="10"/>
    </location>
</feature>
<protein>
    <submittedName>
        <fullName evidence="2">Uncharacterized protein</fullName>
    </submittedName>
</protein>
<dbReference type="AlphaFoldDB" id="X1VM80"/>
<proteinExistence type="predicted"/>
<reference evidence="2" key="1">
    <citation type="journal article" date="2014" name="Front. Microbiol.">
        <title>High frequency of phylogenetically diverse reductive dehalogenase-homologous genes in deep subseafloor sedimentary metagenomes.</title>
        <authorList>
            <person name="Kawai M."/>
            <person name="Futagami T."/>
            <person name="Toyoda A."/>
            <person name="Takaki Y."/>
            <person name="Nishi S."/>
            <person name="Hori S."/>
            <person name="Arai W."/>
            <person name="Tsubouchi T."/>
            <person name="Morono Y."/>
            <person name="Uchiyama I."/>
            <person name="Ito T."/>
            <person name="Fujiyama A."/>
            <person name="Inagaki F."/>
            <person name="Takami H."/>
        </authorList>
    </citation>
    <scope>NUCLEOTIDE SEQUENCE</scope>
    <source>
        <strain evidence="2">Expedition CK06-06</strain>
    </source>
</reference>
<sequence length="73" mass="7907">MLKQTQAETQPDNKEGKTIPEPERESCPSNQPKSGNGPEEEDSLFQEAMAGVEPLQSNKVKERVPGPEAAGDN</sequence>
<feature type="region of interest" description="Disordered" evidence="1">
    <location>
        <begin position="1"/>
        <end position="73"/>
    </location>
</feature>
<accession>X1VM80</accession>
<evidence type="ECO:0000256" key="1">
    <source>
        <dbReference type="SAM" id="MobiDB-lite"/>
    </source>
</evidence>